<reference evidence="2 3" key="1">
    <citation type="submission" date="2020-11" db="EMBL/GenBank/DDBJ databases">
        <title>Carbohydrate-dependent, anaerobic sulfur respiration: A novel catabolism in halophilic archaea.</title>
        <authorList>
            <person name="Sorokin D.Y."/>
            <person name="Messina E."/>
            <person name="Smedile F."/>
            <person name="La Cono V."/>
            <person name="Hallsworth J.E."/>
            <person name="Yakimov M.M."/>
        </authorList>
    </citation>
    <scope>NUCLEOTIDE SEQUENCE [LARGE SCALE GENOMIC DNA]</scope>
    <source>
        <strain evidence="2 3">HSR-Est</strain>
        <plasmid evidence="2 3">pHSR-Est01</plasmid>
    </source>
</reference>
<evidence type="ECO:0000313" key="3">
    <source>
        <dbReference type="Proteomes" id="UP000663292"/>
    </source>
</evidence>
<dbReference type="AlphaFoldDB" id="A0A897NW01"/>
<keyword evidence="2" id="KW-0614">Plasmid</keyword>
<dbReference type="EMBL" id="CP064792">
    <property type="protein sequence ID" value="QSG16401.1"/>
    <property type="molecule type" value="Genomic_DNA"/>
</dbReference>
<evidence type="ECO:0000313" key="2">
    <source>
        <dbReference type="EMBL" id="QSG16401.1"/>
    </source>
</evidence>
<dbReference type="Proteomes" id="UP000663292">
    <property type="component" value="Plasmid pHSR-Est01"/>
</dbReference>
<name>A0A897NW01_9EURY</name>
<accession>A0A897NW01</accession>
<keyword evidence="3" id="KW-1185">Reference proteome</keyword>
<evidence type="ECO:0000256" key="1">
    <source>
        <dbReference type="SAM" id="MobiDB-lite"/>
    </source>
</evidence>
<gene>
    <name evidence="2" type="ORF">HSEST_3137</name>
</gene>
<feature type="region of interest" description="Disordered" evidence="1">
    <location>
        <begin position="64"/>
        <end position="86"/>
    </location>
</feature>
<organism evidence="2 3">
    <name type="scientific">Halapricum desulfuricans</name>
    <dbReference type="NCBI Taxonomy" id="2841257"/>
    <lineage>
        <taxon>Archaea</taxon>
        <taxon>Methanobacteriati</taxon>
        <taxon>Methanobacteriota</taxon>
        <taxon>Stenosarchaea group</taxon>
        <taxon>Halobacteria</taxon>
        <taxon>Halobacteriales</taxon>
        <taxon>Haloarculaceae</taxon>
        <taxon>Halapricum</taxon>
    </lineage>
</organism>
<protein>
    <submittedName>
        <fullName evidence="2">Uncharacterized protein</fullName>
    </submittedName>
</protein>
<sequence length="86" mass="10092">MADDQYRGLLTDREREILQGDADVSDSYRYRVISRIRTKIENIDKDVEILSNYREDLLEELREVVCEDSPPEPVDSSESDDRNVKN</sequence>
<geneLocation type="plasmid" evidence="2 3">
    <name>pHSR-Est01</name>
</geneLocation>
<proteinExistence type="predicted"/>